<dbReference type="InterPro" id="IPR005828">
    <property type="entry name" value="MFS_sugar_transport-like"/>
</dbReference>
<sequence>MELQPVGSSYKRMKEDHGTFSDAPVISTTESSVDHANFTVEDAVETIGFGKFQLKLFVLCGIFTASDAMEMLLLAVLGPVLRCEWLLEEVQVAFITTAVFIGMFVGAPGWGKCGDTYGRWPMLLLVGLWISFFGFLSSFSPVYGWILVLRALVGFGIGGASQAFTILAEYLPRKHRAKTLIIYHIFWATGSCFEIILAMAVVPTKGWRWLAALSAIPLGVSCFFFYFIPESARYLMAAGDREKAMKILREAAKLNNAELPSGELQKSPVLARGKFADIFSAEYRRTTFQIWPIWFGIAFSYYGIILASSEILEFHKSCTGSGTEVIQTEQGCHCNPLGHADYITMIWSSLGEFLGLPINLFLMDLIGRQKTLAVSLVGTGIFFLLIQLCVSRGVLTFFLFGARALSSAVFNTVYIYTTEVYPTTVRALGLGSSSAMARLGAMTTPFISQVLLNASLVSALWVYGAIAFLCAIDALLLPIETRGRAMAQST</sequence>
<keyword evidence="4 7" id="KW-0812">Transmembrane</keyword>
<dbReference type="PROSITE" id="PS50850">
    <property type="entry name" value="MFS"/>
    <property type="match status" value="1"/>
</dbReference>
<evidence type="ECO:0000256" key="5">
    <source>
        <dbReference type="ARBA" id="ARBA00022989"/>
    </source>
</evidence>
<evidence type="ECO:0000313" key="10">
    <source>
        <dbReference type="RefSeq" id="XP_013416285.1"/>
    </source>
</evidence>
<dbReference type="OrthoDB" id="4139357at2759"/>
<evidence type="ECO:0000256" key="1">
    <source>
        <dbReference type="ARBA" id="ARBA00004141"/>
    </source>
</evidence>
<dbReference type="RefSeq" id="XP_013416285.1">
    <property type="nucleotide sequence ID" value="XM_013560831.1"/>
</dbReference>
<feature type="transmembrane region" description="Helical" evidence="7">
    <location>
        <begin position="90"/>
        <end position="110"/>
    </location>
</feature>
<feature type="transmembrane region" description="Helical" evidence="7">
    <location>
        <begin position="288"/>
        <end position="307"/>
    </location>
</feature>
<dbReference type="PANTHER" id="PTHR23511:SF45">
    <property type="entry name" value="SVOP LIKE"/>
    <property type="match status" value="1"/>
</dbReference>
<gene>
    <name evidence="10 11" type="primary">LOC106177891</name>
</gene>
<feature type="transmembrane region" description="Helical" evidence="7">
    <location>
        <begin position="460"/>
        <end position="479"/>
    </location>
</feature>
<dbReference type="Proteomes" id="UP000085678">
    <property type="component" value="Unplaced"/>
</dbReference>
<feature type="transmembrane region" description="Helical" evidence="7">
    <location>
        <begin position="207"/>
        <end position="228"/>
    </location>
</feature>
<evidence type="ECO:0000256" key="2">
    <source>
        <dbReference type="ARBA" id="ARBA00008335"/>
    </source>
</evidence>
<dbReference type="SUPFAM" id="SSF103473">
    <property type="entry name" value="MFS general substrate transporter"/>
    <property type="match status" value="1"/>
</dbReference>
<evidence type="ECO:0000256" key="7">
    <source>
        <dbReference type="SAM" id="Phobius"/>
    </source>
</evidence>
<dbReference type="PANTHER" id="PTHR23511">
    <property type="entry name" value="SYNAPTIC VESICLE GLYCOPROTEIN 2"/>
    <property type="match status" value="1"/>
</dbReference>
<protein>
    <submittedName>
        <fullName evidence="10 11">Transporter SVOPL</fullName>
    </submittedName>
</protein>
<evidence type="ECO:0000256" key="3">
    <source>
        <dbReference type="ARBA" id="ARBA00022448"/>
    </source>
</evidence>
<keyword evidence="3" id="KW-0813">Transport</keyword>
<comment type="subcellular location">
    <subcellularLocation>
        <location evidence="1">Membrane</location>
        <topology evidence="1">Multi-pass membrane protein</topology>
    </subcellularLocation>
</comment>
<accession>A0A1S3K0Y3</accession>
<comment type="similarity">
    <text evidence="2">Belongs to the major facilitator superfamily.</text>
</comment>
<dbReference type="GO" id="GO:0022857">
    <property type="term" value="F:transmembrane transporter activity"/>
    <property type="evidence" value="ECO:0007669"/>
    <property type="project" value="InterPro"/>
</dbReference>
<dbReference type="GeneID" id="106177891"/>
<organism evidence="9 10">
    <name type="scientific">Lingula anatina</name>
    <name type="common">Brachiopod</name>
    <name type="synonym">Lingula unguis</name>
    <dbReference type="NCBI Taxonomy" id="7574"/>
    <lineage>
        <taxon>Eukaryota</taxon>
        <taxon>Metazoa</taxon>
        <taxon>Spiralia</taxon>
        <taxon>Lophotrochozoa</taxon>
        <taxon>Brachiopoda</taxon>
        <taxon>Linguliformea</taxon>
        <taxon>Lingulata</taxon>
        <taxon>Lingulida</taxon>
        <taxon>Linguloidea</taxon>
        <taxon>Lingulidae</taxon>
        <taxon>Lingula</taxon>
    </lineage>
</organism>
<feature type="transmembrane region" description="Helical" evidence="7">
    <location>
        <begin position="180"/>
        <end position="201"/>
    </location>
</feature>
<dbReference type="InterPro" id="IPR036259">
    <property type="entry name" value="MFS_trans_sf"/>
</dbReference>
<keyword evidence="6 7" id="KW-0472">Membrane</keyword>
<keyword evidence="9" id="KW-1185">Reference proteome</keyword>
<dbReference type="Gene3D" id="1.20.1250.20">
    <property type="entry name" value="MFS general substrate transporter like domains"/>
    <property type="match status" value="1"/>
</dbReference>
<evidence type="ECO:0000313" key="11">
    <source>
        <dbReference type="RefSeq" id="XP_013416286.1"/>
    </source>
</evidence>
<keyword evidence="5 7" id="KW-1133">Transmembrane helix</keyword>
<feature type="transmembrane region" description="Helical" evidence="7">
    <location>
        <begin position="371"/>
        <end position="388"/>
    </location>
</feature>
<evidence type="ECO:0000259" key="8">
    <source>
        <dbReference type="PROSITE" id="PS50850"/>
    </source>
</evidence>
<dbReference type="KEGG" id="lak:106177891"/>
<feature type="transmembrane region" description="Helical" evidence="7">
    <location>
        <begin position="122"/>
        <end position="139"/>
    </location>
</feature>
<evidence type="ECO:0000313" key="9">
    <source>
        <dbReference type="Proteomes" id="UP000085678"/>
    </source>
</evidence>
<feature type="domain" description="Major facilitator superfamily (MFS) profile" evidence="8">
    <location>
        <begin position="56"/>
        <end position="482"/>
    </location>
</feature>
<dbReference type="InterPro" id="IPR020846">
    <property type="entry name" value="MFS_dom"/>
</dbReference>
<name>A0A1S3K0Y3_LINAN</name>
<feature type="transmembrane region" description="Helical" evidence="7">
    <location>
        <begin position="56"/>
        <end position="78"/>
    </location>
</feature>
<dbReference type="AlphaFoldDB" id="A0A1S3K0Y3"/>
<dbReference type="RefSeq" id="XP_013416286.1">
    <property type="nucleotide sequence ID" value="XM_013560832.1"/>
</dbReference>
<reference evidence="10 11" key="1">
    <citation type="submission" date="2025-04" db="UniProtKB">
        <authorList>
            <consortium name="RefSeq"/>
        </authorList>
    </citation>
    <scope>IDENTIFICATION</scope>
    <source>
        <tissue evidence="10 11">Gonads</tissue>
    </source>
</reference>
<feature type="transmembrane region" description="Helical" evidence="7">
    <location>
        <begin position="345"/>
        <end position="362"/>
    </location>
</feature>
<proteinExistence type="inferred from homology"/>
<dbReference type="Pfam" id="PF00083">
    <property type="entry name" value="Sugar_tr"/>
    <property type="match status" value="1"/>
</dbReference>
<dbReference type="GO" id="GO:0016020">
    <property type="term" value="C:membrane"/>
    <property type="evidence" value="ECO:0007669"/>
    <property type="project" value="UniProtKB-SubCell"/>
</dbReference>
<evidence type="ECO:0000256" key="6">
    <source>
        <dbReference type="ARBA" id="ARBA00023136"/>
    </source>
</evidence>
<evidence type="ECO:0000256" key="4">
    <source>
        <dbReference type="ARBA" id="ARBA00022692"/>
    </source>
</evidence>
<feature type="transmembrane region" description="Helical" evidence="7">
    <location>
        <begin position="145"/>
        <end position="168"/>
    </location>
</feature>